<name>A0ABQ7W0Z1_SOLTU</name>
<sequence>MEITKDELCDFLQQMESPPAVLLTAVRRATASNEVFSQNKVGCRRRLRPTCFGLRCWAYTKIDAHYFMG</sequence>
<dbReference type="EMBL" id="JAIVGD010000005">
    <property type="protein sequence ID" value="KAH0774414.1"/>
    <property type="molecule type" value="Genomic_DNA"/>
</dbReference>
<accession>A0ABQ7W0Z1</accession>
<evidence type="ECO:0000313" key="2">
    <source>
        <dbReference type="Proteomes" id="UP000826656"/>
    </source>
</evidence>
<reference evidence="1 2" key="1">
    <citation type="journal article" date="2021" name="bioRxiv">
        <title>Chromosome-scale and haplotype-resolved genome assembly of a tetraploid potato cultivar.</title>
        <authorList>
            <person name="Sun H."/>
            <person name="Jiao W.-B."/>
            <person name="Krause K."/>
            <person name="Campoy J.A."/>
            <person name="Goel M."/>
            <person name="Folz-Donahue K."/>
            <person name="Kukat C."/>
            <person name="Huettel B."/>
            <person name="Schneeberger K."/>
        </authorList>
    </citation>
    <scope>NUCLEOTIDE SEQUENCE [LARGE SCALE GENOMIC DNA]</scope>
    <source>
        <strain evidence="1">SolTubOtavaFocal</strain>
        <tissue evidence="1">Leaves</tissue>
    </source>
</reference>
<organism evidence="1 2">
    <name type="scientific">Solanum tuberosum</name>
    <name type="common">Potato</name>
    <dbReference type="NCBI Taxonomy" id="4113"/>
    <lineage>
        <taxon>Eukaryota</taxon>
        <taxon>Viridiplantae</taxon>
        <taxon>Streptophyta</taxon>
        <taxon>Embryophyta</taxon>
        <taxon>Tracheophyta</taxon>
        <taxon>Spermatophyta</taxon>
        <taxon>Magnoliopsida</taxon>
        <taxon>eudicotyledons</taxon>
        <taxon>Gunneridae</taxon>
        <taxon>Pentapetalae</taxon>
        <taxon>asterids</taxon>
        <taxon>lamiids</taxon>
        <taxon>Solanales</taxon>
        <taxon>Solanaceae</taxon>
        <taxon>Solanoideae</taxon>
        <taxon>Solaneae</taxon>
        <taxon>Solanum</taxon>
    </lineage>
</organism>
<gene>
    <name evidence="1" type="ORF">KY290_011551</name>
</gene>
<keyword evidence="2" id="KW-1185">Reference proteome</keyword>
<comment type="caution">
    <text evidence="1">The sequence shown here is derived from an EMBL/GenBank/DDBJ whole genome shotgun (WGS) entry which is preliminary data.</text>
</comment>
<evidence type="ECO:0000313" key="1">
    <source>
        <dbReference type="EMBL" id="KAH0774414.1"/>
    </source>
</evidence>
<proteinExistence type="predicted"/>
<protein>
    <submittedName>
        <fullName evidence="1">Uncharacterized protein</fullName>
    </submittedName>
</protein>
<dbReference type="Proteomes" id="UP000826656">
    <property type="component" value="Unassembled WGS sequence"/>
</dbReference>